<evidence type="ECO:0000313" key="8">
    <source>
        <dbReference type="Proteomes" id="UP000294843"/>
    </source>
</evidence>
<gene>
    <name evidence="7" type="ORF">ERX55_03380</name>
</gene>
<proteinExistence type="predicted"/>
<feature type="transmembrane region" description="Helical" evidence="6">
    <location>
        <begin position="79"/>
        <end position="100"/>
    </location>
</feature>
<evidence type="ECO:0000256" key="2">
    <source>
        <dbReference type="ARBA" id="ARBA00022475"/>
    </source>
</evidence>
<comment type="caution">
    <text evidence="7">The sequence shown here is derived from an EMBL/GenBank/DDBJ whole genome shotgun (WGS) entry which is preliminary data.</text>
</comment>
<evidence type="ECO:0000313" key="7">
    <source>
        <dbReference type="EMBL" id="TDM14994.1"/>
    </source>
</evidence>
<dbReference type="Pfam" id="PF03626">
    <property type="entry name" value="COX4_pro"/>
    <property type="match status" value="1"/>
</dbReference>
<evidence type="ECO:0000256" key="3">
    <source>
        <dbReference type="ARBA" id="ARBA00022692"/>
    </source>
</evidence>
<dbReference type="GO" id="GO:0005886">
    <property type="term" value="C:plasma membrane"/>
    <property type="evidence" value="ECO:0007669"/>
    <property type="project" value="UniProtKB-SubCell"/>
</dbReference>
<dbReference type="Proteomes" id="UP000294843">
    <property type="component" value="Unassembled WGS sequence"/>
</dbReference>
<keyword evidence="4 6" id="KW-1133">Transmembrane helix</keyword>
<feature type="transmembrane region" description="Helical" evidence="6">
    <location>
        <begin position="112"/>
        <end position="133"/>
    </location>
</feature>
<keyword evidence="2" id="KW-1003">Cell membrane</keyword>
<dbReference type="OrthoDB" id="2989516at2"/>
<keyword evidence="3 6" id="KW-0812">Transmembrane</keyword>
<name>A0A4R6C1Y8_9STAP</name>
<evidence type="ECO:0000256" key="1">
    <source>
        <dbReference type="ARBA" id="ARBA00004651"/>
    </source>
</evidence>
<dbReference type="InterPro" id="IPR005171">
    <property type="entry name" value="Cyt_c_oxidase_su4_prok"/>
</dbReference>
<evidence type="ECO:0000256" key="5">
    <source>
        <dbReference type="ARBA" id="ARBA00023136"/>
    </source>
</evidence>
<feature type="transmembrane region" description="Helical" evidence="6">
    <location>
        <begin position="54"/>
        <end position="73"/>
    </location>
</feature>
<keyword evidence="5 6" id="KW-0472">Membrane</keyword>
<dbReference type="RefSeq" id="WP_133451193.1">
    <property type="nucleotide sequence ID" value="NZ_SCWF01000002.1"/>
</dbReference>
<comment type="subcellular location">
    <subcellularLocation>
        <location evidence="1">Cell membrane</location>
        <topology evidence="1">Multi-pass membrane protein</topology>
    </subcellularLocation>
</comment>
<evidence type="ECO:0000256" key="6">
    <source>
        <dbReference type="SAM" id="Phobius"/>
    </source>
</evidence>
<organism evidence="7 8">
    <name type="scientific">Macrococcus bovicus</name>
    <dbReference type="NCBI Taxonomy" id="69968"/>
    <lineage>
        <taxon>Bacteria</taxon>
        <taxon>Bacillati</taxon>
        <taxon>Bacillota</taxon>
        <taxon>Bacilli</taxon>
        <taxon>Bacillales</taxon>
        <taxon>Staphylococcaceae</taxon>
        <taxon>Macrococcus</taxon>
    </lineage>
</organism>
<protein>
    <submittedName>
        <fullName evidence="7">Cytochrome B6</fullName>
    </submittedName>
</protein>
<reference evidence="7 8" key="1">
    <citation type="submission" date="2019-01" db="EMBL/GenBank/DDBJ databases">
        <title>Draft genome sequences of the type strains of six Macrococcus species.</title>
        <authorList>
            <person name="Mazhar S."/>
            <person name="Altermann E."/>
            <person name="Hill C."/>
            <person name="Mcauliffe O."/>
        </authorList>
    </citation>
    <scope>NUCLEOTIDE SEQUENCE [LARGE SCALE GENOMIC DNA]</scope>
    <source>
        <strain evidence="7 8">ATCC 51825</strain>
    </source>
</reference>
<evidence type="ECO:0000256" key="4">
    <source>
        <dbReference type="ARBA" id="ARBA00022989"/>
    </source>
</evidence>
<accession>A0A4R6C1Y8</accession>
<dbReference type="AlphaFoldDB" id="A0A4R6C1Y8"/>
<dbReference type="EMBL" id="SCWF01000002">
    <property type="protein sequence ID" value="TDM14994.1"/>
    <property type="molecule type" value="Genomic_DNA"/>
</dbReference>
<keyword evidence="8" id="KW-1185">Reference proteome</keyword>
<sequence length="139" mass="15958">MAKTNEHYVSEHVKVREVGAVETHEVHQAHAPRFNRARFDYDRRNRTLEMRQQVTTFAVMIFLTFIAFGMVAAGLDKAVVLPLLILLAFVQVILQFFYFMHMSHDGHGVAKIFMISGIFLALSFVVMALYLTWLGDPLK</sequence>